<dbReference type="Pfam" id="PF02321">
    <property type="entry name" value="OEP"/>
    <property type="match status" value="1"/>
</dbReference>
<dbReference type="Gene3D" id="1.20.1600.10">
    <property type="entry name" value="Outer membrane efflux proteins (OEP)"/>
    <property type="match status" value="1"/>
</dbReference>
<sequence length="227" mass="25834">MKRKVTLLSILLLLALSVTQVQAQQESFLSDVNYSYLDKLIATAKKNYPEVKARQAAVNSSRALLTQSKMAWFDAFTASYIYSPRNSLNLVNPTFFNGYQISISVNLGTLLAKPFATKAAHETYNIAQYQQQQYNLTLEATVKRLYYSYLEAQADLRNRSRAVTDGEIAVKQLKYTFQKGETTFHDYNEALTSLYNQNSFKVITEMNVLTAKANIEEYLGVKLEEVK</sequence>
<dbReference type="EMBL" id="QWDC01000001">
    <property type="protein sequence ID" value="RFZ94531.1"/>
    <property type="molecule type" value="Genomic_DNA"/>
</dbReference>
<name>A0A372NXD7_9SPHI</name>
<evidence type="ECO:0000313" key="4">
    <source>
        <dbReference type="Proteomes" id="UP000264217"/>
    </source>
</evidence>
<protein>
    <recommendedName>
        <fullName evidence="5">TolC family protein</fullName>
    </recommendedName>
</protein>
<comment type="caution">
    <text evidence="3">The sequence shown here is derived from an EMBL/GenBank/DDBJ whole genome shotgun (WGS) entry which is preliminary data.</text>
</comment>
<feature type="signal peptide" evidence="2">
    <location>
        <begin position="1"/>
        <end position="23"/>
    </location>
</feature>
<accession>A0A372NXD7</accession>
<reference evidence="3 4" key="1">
    <citation type="submission" date="2018-08" db="EMBL/GenBank/DDBJ databases">
        <title>Mucilaginibacter sp. MYSH2.</title>
        <authorList>
            <person name="Seo T."/>
        </authorList>
    </citation>
    <scope>NUCLEOTIDE SEQUENCE [LARGE SCALE GENOMIC DNA]</scope>
    <source>
        <strain evidence="3 4">MYSH2</strain>
    </source>
</reference>
<feature type="chain" id="PRO_5016614807" description="TolC family protein" evidence="2">
    <location>
        <begin position="24"/>
        <end position="227"/>
    </location>
</feature>
<gene>
    <name evidence="3" type="ORF">D0C36_03005</name>
</gene>
<organism evidence="3 4">
    <name type="scientific">Mucilaginibacter conchicola</name>
    <dbReference type="NCBI Taxonomy" id="2303333"/>
    <lineage>
        <taxon>Bacteria</taxon>
        <taxon>Pseudomonadati</taxon>
        <taxon>Bacteroidota</taxon>
        <taxon>Sphingobacteriia</taxon>
        <taxon>Sphingobacteriales</taxon>
        <taxon>Sphingobacteriaceae</taxon>
        <taxon>Mucilaginibacter</taxon>
    </lineage>
</organism>
<dbReference type="SUPFAM" id="SSF56954">
    <property type="entry name" value="Outer membrane efflux proteins (OEP)"/>
    <property type="match status" value="1"/>
</dbReference>
<dbReference type="Proteomes" id="UP000264217">
    <property type="component" value="Unassembled WGS sequence"/>
</dbReference>
<dbReference type="GO" id="GO:0015562">
    <property type="term" value="F:efflux transmembrane transporter activity"/>
    <property type="evidence" value="ECO:0007669"/>
    <property type="project" value="InterPro"/>
</dbReference>
<evidence type="ECO:0008006" key="5">
    <source>
        <dbReference type="Google" id="ProtNLM"/>
    </source>
</evidence>
<proteinExistence type="inferred from homology"/>
<keyword evidence="4" id="KW-1185">Reference proteome</keyword>
<dbReference type="AlphaFoldDB" id="A0A372NXD7"/>
<keyword evidence="2" id="KW-0732">Signal</keyword>
<evidence type="ECO:0000256" key="1">
    <source>
        <dbReference type="ARBA" id="ARBA00007613"/>
    </source>
</evidence>
<evidence type="ECO:0000313" key="3">
    <source>
        <dbReference type="EMBL" id="RFZ94531.1"/>
    </source>
</evidence>
<evidence type="ECO:0000256" key="2">
    <source>
        <dbReference type="SAM" id="SignalP"/>
    </source>
</evidence>
<dbReference type="InterPro" id="IPR003423">
    <property type="entry name" value="OMP_efflux"/>
</dbReference>
<dbReference type="OrthoDB" id="793488at2"/>
<comment type="similarity">
    <text evidence="1">Belongs to the outer membrane factor (OMF) (TC 1.B.17) family.</text>
</comment>
<dbReference type="RefSeq" id="WP_117390093.1">
    <property type="nucleotide sequence ID" value="NZ_QWDC01000001.1"/>
</dbReference>